<dbReference type="PANTHER" id="PTHR43422:SF3">
    <property type="entry name" value="THIAMINE THIAZOLE SYNTHASE"/>
    <property type="match status" value="1"/>
</dbReference>
<proteinExistence type="predicted"/>
<name>A0ABW6WD56_9ACTN</name>
<dbReference type="EC" id="1.-.-.-" evidence="2"/>
<feature type="domain" description="FAD-binding" evidence="1">
    <location>
        <begin position="5"/>
        <end position="336"/>
    </location>
</feature>
<evidence type="ECO:0000259" key="1">
    <source>
        <dbReference type="Pfam" id="PF01494"/>
    </source>
</evidence>
<dbReference type="EMBL" id="JBIAZU010000003">
    <property type="protein sequence ID" value="MFF5291236.1"/>
    <property type="molecule type" value="Genomic_DNA"/>
</dbReference>
<evidence type="ECO:0000313" key="3">
    <source>
        <dbReference type="Proteomes" id="UP001602245"/>
    </source>
</evidence>
<reference evidence="2 3" key="1">
    <citation type="submission" date="2024-10" db="EMBL/GenBank/DDBJ databases">
        <title>The Natural Products Discovery Center: Release of the First 8490 Sequenced Strains for Exploring Actinobacteria Biosynthetic Diversity.</title>
        <authorList>
            <person name="Kalkreuter E."/>
            <person name="Kautsar S.A."/>
            <person name="Yang D."/>
            <person name="Bader C.D."/>
            <person name="Teijaro C.N."/>
            <person name="Fluegel L."/>
            <person name="Davis C.M."/>
            <person name="Simpson J.R."/>
            <person name="Lauterbach L."/>
            <person name="Steele A.D."/>
            <person name="Gui C."/>
            <person name="Meng S."/>
            <person name="Li G."/>
            <person name="Viehrig K."/>
            <person name="Ye F."/>
            <person name="Su P."/>
            <person name="Kiefer A.F."/>
            <person name="Nichols A."/>
            <person name="Cepeda A.J."/>
            <person name="Yan W."/>
            <person name="Fan B."/>
            <person name="Jiang Y."/>
            <person name="Adhikari A."/>
            <person name="Zheng C.-J."/>
            <person name="Schuster L."/>
            <person name="Cowan T.M."/>
            <person name="Smanski M.J."/>
            <person name="Chevrette M.G."/>
            <person name="De Carvalho L.P.S."/>
            <person name="Shen B."/>
        </authorList>
    </citation>
    <scope>NUCLEOTIDE SEQUENCE [LARGE SCALE GENOMIC DNA]</scope>
    <source>
        <strain evidence="2 3">NPDC000087</strain>
    </source>
</reference>
<gene>
    <name evidence="2" type="ORF">ACFY35_17480</name>
</gene>
<comment type="caution">
    <text evidence="2">The sequence shown here is derived from an EMBL/GenBank/DDBJ whole genome shotgun (WGS) entry which is preliminary data.</text>
</comment>
<dbReference type="PANTHER" id="PTHR43422">
    <property type="entry name" value="THIAMINE THIAZOLE SYNTHASE"/>
    <property type="match status" value="1"/>
</dbReference>
<keyword evidence="2" id="KW-0560">Oxidoreductase</keyword>
<evidence type="ECO:0000313" key="2">
    <source>
        <dbReference type="EMBL" id="MFF5291236.1"/>
    </source>
</evidence>
<dbReference type="SUPFAM" id="SSF51905">
    <property type="entry name" value="FAD/NAD(P)-binding domain"/>
    <property type="match status" value="1"/>
</dbReference>
<dbReference type="InterPro" id="IPR002938">
    <property type="entry name" value="FAD-bd"/>
</dbReference>
<dbReference type="Gene3D" id="3.50.50.60">
    <property type="entry name" value="FAD/NAD(P)-binding domain"/>
    <property type="match status" value="1"/>
</dbReference>
<organism evidence="2 3">
    <name type="scientific">Paractinoplanes globisporus</name>
    <dbReference type="NCBI Taxonomy" id="113565"/>
    <lineage>
        <taxon>Bacteria</taxon>
        <taxon>Bacillati</taxon>
        <taxon>Actinomycetota</taxon>
        <taxon>Actinomycetes</taxon>
        <taxon>Micromonosporales</taxon>
        <taxon>Micromonosporaceae</taxon>
        <taxon>Paractinoplanes</taxon>
    </lineage>
</organism>
<dbReference type="InterPro" id="IPR036188">
    <property type="entry name" value="FAD/NAD-bd_sf"/>
</dbReference>
<protein>
    <submittedName>
        <fullName evidence="2">NAD(P)/FAD-dependent oxidoreductase</fullName>
        <ecNumber evidence="2">1.-.-.-</ecNumber>
    </submittedName>
</protein>
<dbReference type="RefSeq" id="WP_040433020.1">
    <property type="nucleotide sequence ID" value="NZ_JBIAZU010000003.1"/>
</dbReference>
<accession>A0ABW6WD56</accession>
<dbReference type="GO" id="GO:0016491">
    <property type="term" value="F:oxidoreductase activity"/>
    <property type="evidence" value="ECO:0007669"/>
    <property type="project" value="UniProtKB-KW"/>
</dbReference>
<keyword evidence="3" id="KW-1185">Reference proteome</keyword>
<sequence>MDDRAIVIGAGVAGLAAARVLSRRYASVTVLDRDTLPHGPVPRRGVPQGEHPNILLVGGLKELAALFPGFEEELLALGGTSLETGADICAYRLGRRWPVAPTGFSMISVTRPQLEAVLRARVTALPGVVVHDQIAVAGLAGRGELVTGVVLDSGETLEASLVVDCSGRGSRSDRWLGSLGLEPPAQVEVKAGVTYSTRLYRRQPGDLGPWQAALVLPAGPHERMSAVALPVEGDRWMIGLGGWQLASVPDSPATFEAYAKQLPDPLVAALISRTEPLSDVTVARFPSSRRRLFEKAAVLPAGYVALGDAICSVNPIYGQGMTCAARQAAALGDALDRHHRVPDAAMVRDYYGFAAKVNETPWRFAVGGDFTFPGTTGPRPHGIGLRNWYARQVTHASQVDASVYRVATGVQHLIDPPSVLMAPGFMARVLRKAYIRRRR</sequence>
<dbReference type="Pfam" id="PF01494">
    <property type="entry name" value="FAD_binding_3"/>
    <property type="match status" value="1"/>
</dbReference>
<dbReference type="Proteomes" id="UP001602245">
    <property type="component" value="Unassembled WGS sequence"/>
</dbReference>